<dbReference type="PROSITE" id="PS51462">
    <property type="entry name" value="NUDIX"/>
    <property type="match status" value="1"/>
</dbReference>
<keyword evidence="8" id="KW-1185">Reference proteome</keyword>
<dbReference type="InterPro" id="IPR000086">
    <property type="entry name" value="NUDIX_hydrolase_dom"/>
</dbReference>
<evidence type="ECO:0000313" key="7">
    <source>
        <dbReference type="EMBL" id="MBM2614465.1"/>
    </source>
</evidence>
<dbReference type="InterPro" id="IPR020476">
    <property type="entry name" value="Nudix_hydrolase"/>
</dbReference>
<dbReference type="SUPFAM" id="SSF55811">
    <property type="entry name" value="Nudix"/>
    <property type="match status" value="1"/>
</dbReference>
<dbReference type="PANTHER" id="PTHR43046">
    <property type="entry name" value="GDP-MANNOSE MANNOSYL HYDROLASE"/>
    <property type="match status" value="1"/>
</dbReference>
<reference evidence="7 8" key="1">
    <citation type="submission" date="2021-01" db="EMBL/GenBank/DDBJ databases">
        <title>Actinoplanes sp. nov. LDG1-06 isolated from lichen.</title>
        <authorList>
            <person name="Saeng-In P."/>
            <person name="Phongsopitanun W."/>
            <person name="Kanchanasin P."/>
            <person name="Yuki M."/>
            <person name="Kudo T."/>
            <person name="Ohkuma M."/>
            <person name="Tanasupawat S."/>
        </authorList>
    </citation>
    <scope>NUCLEOTIDE SEQUENCE [LARGE SCALE GENOMIC DNA]</scope>
    <source>
        <strain evidence="7 8">LDG1-06</strain>
    </source>
</reference>
<evidence type="ECO:0000256" key="3">
    <source>
        <dbReference type="ARBA" id="ARBA00022801"/>
    </source>
</evidence>
<evidence type="ECO:0000256" key="2">
    <source>
        <dbReference type="ARBA" id="ARBA00005582"/>
    </source>
</evidence>
<evidence type="ECO:0000256" key="5">
    <source>
        <dbReference type="SAM" id="MobiDB-lite"/>
    </source>
</evidence>
<evidence type="ECO:0000313" key="8">
    <source>
        <dbReference type="Proteomes" id="UP000632138"/>
    </source>
</evidence>
<evidence type="ECO:0000256" key="1">
    <source>
        <dbReference type="ARBA" id="ARBA00001946"/>
    </source>
</evidence>
<evidence type="ECO:0000256" key="4">
    <source>
        <dbReference type="RuleBase" id="RU003476"/>
    </source>
</evidence>
<comment type="caution">
    <text evidence="7">The sequence shown here is derived from an EMBL/GenBank/DDBJ whole genome shotgun (WGS) entry which is preliminary data.</text>
</comment>
<evidence type="ECO:0000259" key="6">
    <source>
        <dbReference type="PROSITE" id="PS51462"/>
    </source>
</evidence>
<dbReference type="InterPro" id="IPR020084">
    <property type="entry name" value="NUDIX_hydrolase_CS"/>
</dbReference>
<dbReference type="EMBL" id="JAENHP010000001">
    <property type="protein sequence ID" value="MBM2614465.1"/>
    <property type="molecule type" value="Genomic_DNA"/>
</dbReference>
<organism evidence="7 8">
    <name type="scientific">Paractinoplanes ovalisporus</name>
    <dbReference type="NCBI Taxonomy" id="2810368"/>
    <lineage>
        <taxon>Bacteria</taxon>
        <taxon>Bacillati</taxon>
        <taxon>Actinomycetota</taxon>
        <taxon>Actinomycetes</taxon>
        <taxon>Micromonosporales</taxon>
        <taxon>Micromonosporaceae</taxon>
        <taxon>Paractinoplanes</taxon>
    </lineage>
</organism>
<protein>
    <submittedName>
        <fullName evidence="7">NUDIX domain-containing protein</fullName>
    </submittedName>
</protein>
<name>A0ABS2A438_9ACTN</name>
<dbReference type="PRINTS" id="PR00502">
    <property type="entry name" value="NUDIXFAMILY"/>
</dbReference>
<gene>
    <name evidence="7" type="ORF">JIG36_02685</name>
</gene>
<dbReference type="Proteomes" id="UP000632138">
    <property type="component" value="Unassembled WGS sequence"/>
</dbReference>
<dbReference type="PANTHER" id="PTHR43046:SF14">
    <property type="entry name" value="MUTT_NUDIX FAMILY PROTEIN"/>
    <property type="match status" value="1"/>
</dbReference>
<dbReference type="Pfam" id="PF00293">
    <property type="entry name" value="NUDIX"/>
    <property type="match status" value="1"/>
</dbReference>
<feature type="region of interest" description="Disordered" evidence="5">
    <location>
        <begin position="1"/>
        <end position="38"/>
    </location>
</feature>
<comment type="similarity">
    <text evidence="2 4">Belongs to the Nudix hydrolase family.</text>
</comment>
<keyword evidence="3 4" id="KW-0378">Hydrolase</keyword>
<proteinExistence type="inferred from homology"/>
<accession>A0ABS2A438</accession>
<dbReference type="InterPro" id="IPR015797">
    <property type="entry name" value="NUDIX_hydrolase-like_dom_sf"/>
</dbReference>
<comment type="cofactor">
    <cofactor evidence="1">
        <name>Mg(2+)</name>
        <dbReference type="ChEBI" id="CHEBI:18420"/>
    </cofactor>
</comment>
<dbReference type="PROSITE" id="PS00893">
    <property type="entry name" value="NUDIX_BOX"/>
    <property type="match status" value="1"/>
</dbReference>
<feature type="domain" description="Nudix hydrolase" evidence="6">
    <location>
        <begin position="71"/>
        <end position="197"/>
    </location>
</feature>
<sequence>MPLGHSSGLNERVHPGEHPTTCSVDRSHLLGSRLPPNPTSDSIRWVADAAGNELLEFTAGTEADVTRRDDGIPLPLALVVARHHGLTLLVLNRARRQWELPGGMLDPGETPRQAALREFAEETGQPEPSLLYAGRAKFRLMPDRRLEYAAVYTATQPVRTPFVPTDEIACLLWWDGTPLPDMAALDAEICVRVSARI</sequence>
<dbReference type="Gene3D" id="3.90.79.10">
    <property type="entry name" value="Nucleoside Triphosphate Pyrophosphohydrolase"/>
    <property type="match status" value="1"/>
</dbReference>